<evidence type="ECO:0000313" key="2">
    <source>
        <dbReference type="EMBL" id="EFM83817.1"/>
    </source>
</evidence>
<dbReference type="AlphaFoldDB" id="A0A125W964"/>
<organism evidence="2 3">
    <name type="scientific">Enterococcus faecalis TX4248</name>
    <dbReference type="NCBI Taxonomy" id="749495"/>
    <lineage>
        <taxon>Bacteria</taxon>
        <taxon>Bacillati</taxon>
        <taxon>Bacillota</taxon>
        <taxon>Bacilli</taxon>
        <taxon>Lactobacillales</taxon>
        <taxon>Enterococcaceae</taxon>
        <taxon>Enterococcus</taxon>
    </lineage>
</organism>
<sequence length="204" mass="24086">MELAFKQLEKKDYKKAIQFAIKGMHFDWYTKNKLLLNLYGRYFWYLELNRATQIIALYADDELAGVLLADIKGKSKKHHSFSQKLYVKLFDFLQNAFVKDSKGGYDDTNEELLSDYLKKHSPDGEIVFLAANPDLKIKGIGSKLLKEFERREQGKEVFLFTDSGCTYQFYERRGFERKKEKDIVMKILNKEVDLRCMLYSKIIQ</sequence>
<name>A0A125W964_ENTFL</name>
<reference evidence="2 3" key="1">
    <citation type="submission" date="2010-07" db="EMBL/GenBank/DDBJ databases">
        <authorList>
            <person name="Sid Ahmed O."/>
        </authorList>
    </citation>
    <scope>NUCLEOTIDE SEQUENCE [LARGE SCALE GENOMIC DNA]</scope>
    <source>
        <strain evidence="2 3">TX4248</strain>
    </source>
</reference>
<protein>
    <submittedName>
        <fullName evidence="2">Acetyltransferase, GNAT family</fullName>
    </submittedName>
</protein>
<keyword evidence="2" id="KW-0808">Transferase</keyword>
<comment type="caution">
    <text evidence="2">The sequence shown here is derived from an EMBL/GenBank/DDBJ whole genome shotgun (WGS) entry which is preliminary data.</text>
</comment>
<dbReference type="PROSITE" id="PS51186">
    <property type="entry name" value="GNAT"/>
    <property type="match status" value="1"/>
</dbReference>
<dbReference type="HOGENOM" id="CLU_078717_1_0_9"/>
<proteinExistence type="predicted"/>
<dbReference type="SUPFAM" id="SSF55729">
    <property type="entry name" value="Acyl-CoA N-acyltransferases (Nat)"/>
    <property type="match status" value="1"/>
</dbReference>
<dbReference type="InterPro" id="IPR000182">
    <property type="entry name" value="GNAT_dom"/>
</dbReference>
<accession>A0A125W964</accession>
<gene>
    <name evidence="2" type="ORF">HMPREF9498_00532</name>
</gene>
<feature type="domain" description="N-acetyltransferase" evidence="1">
    <location>
        <begin position="117"/>
        <end position="199"/>
    </location>
</feature>
<dbReference type="EMBL" id="AEBR01000014">
    <property type="protein sequence ID" value="EFM83817.1"/>
    <property type="molecule type" value="Genomic_DNA"/>
</dbReference>
<dbReference type="RefSeq" id="WP_002386124.1">
    <property type="nucleotide sequence ID" value="NZ_GL454420.1"/>
</dbReference>
<dbReference type="InterPro" id="IPR016181">
    <property type="entry name" value="Acyl_CoA_acyltransferase"/>
</dbReference>
<dbReference type="Gene3D" id="3.40.630.30">
    <property type="match status" value="1"/>
</dbReference>
<dbReference type="GO" id="GO:0016747">
    <property type="term" value="F:acyltransferase activity, transferring groups other than amino-acyl groups"/>
    <property type="evidence" value="ECO:0007669"/>
    <property type="project" value="InterPro"/>
</dbReference>
<evidence type="ECO:0000259" key="1">
    <source>
        <dbReference type="PROSITE" id="PS51186"/>
    </source>
</evidence>
<dbReference type="Proteomes" id="UP000004846">
    <property type="component" value="Unassembled WGS sequence"/>
</dbReference>
<evidence type="ECO:0000313" key="3">
    <source>
        <dbReference type="Proteomes" id="UP000004846"/>
    </source>
</evidence>